<evidence type="ECO:0000313" key="1">
    <source>
        <dbReference type="EMBL" id="QYT02427.1"/>
    </source>
</evidence>
<dbReference type="EMBL" id="CP075868">
    <property type="protein sequence ID" value="QYT02427.1"/>
    <property type="molecule type" value="Genomic_DNA"/>
</dbReference>
<accession>A0A8G0LHJ7</accession>
<reference evidence="1 2" key="1">
    <citation type="journal article" date="2021" name="BMC Genomics">
        <title>Telomere-to-telomere genome assembly of asparaginase-producing Trichoderma simmonsii.</title>
        <authorList>
            <person name="Chung D."/>
            <person name="Kwon Y.M."/>
            <person name="Yang Y."/>
        </authorList>
    </citation>
    <scope>NUCLEOTIDE SEQUENCE [LARGE SCALE GENOMIC DNA]</scope>
    <source>
        <strain evidence="1 2">GH-Sj1</strain>
    </source>
</reference>
<proteinExistence type="predicted"/>
<organism evidence="1 2">
    <name type="scientific">Trichoderma simmonsii</name>
    <dbReference type="NCBI Taxonomy" id="1491479"/>
    <lineage>
        <taxon>Eukaryota</taxon>
        <taxon>Fungi</taxon>
        <taxon>Dikarya</taxon>
        <taxon>Ascomycota</taxon>
        <taxon>Pezizomycotina</taxon>
        <taxon>Sordariomycetes</taxon>
        <taxon>Hypocreomycetidae</taxon>
        <taxon>Hypocreales</taxon>
        <taxon>Hypocreaceae</taxon>
        <taxon>Trichoderma</taxon>
    </lineage>
</organism>
<keyword evidence="2" id="KW-1185">Reference proteome</keyword>
<dbReference type="Proteomes" id="UP000826661">
    <property type="component" value="Chromosome V"/>
</dbReference>
<name>A0A8G0LHJ7_9HYPO</name>
<protein>
    <submittedName>
        <fullName evidence="1">Uncharacterized protein</fullName>
    </submittedName>
</protein>
<sequence>MPQGTQSAAFSMTEAMRVALGPIPDLDLSQTWTYPRAQSGTLAVGSYGRGEVSRPWRATWMIYSESLRVWKHSGISSRTTFSLDYCGPF</sequence>
<evidence type="ECO:0000313" key="2">
    <source>
        <dbReference type="Proteomes" id="UP000826661"/>
    </source>
</evidence>
<gene>
    <name evidence="1" type="ORF">H0G86_009431</name>
</gene>
<dbReference type="AlphaFoldDB" id="A0A8G0LHJ7"/>